<evidence type="ECO:0000313" key="2">
    <source>
        <dbReference type="Proteomes" id="UP000233375"/>
    </source>
</evidence>
<gene>
    <name evidence="1" type="ORF">CWS01_13710</name>
</gene>
<protein>
    <submittedName>
        <fullName evidence="1">Sporulation histidine kinase inhibitor Sda</fullName>
    </submittedName>
</protein>
<reference evidence="1 2" key="1">
    <citation type="journal article" date="2003" name="Int. J. Syst. Evol. Microbiol.">
        <title>Bacillus nealsonii sp. nov., isolated from a spacecraft-assembly facility, whose spores are gamma-radiation resistant.</title>
        <authorList>
            <person name="Venkateswaran K."/>
            <person name="Kempf M."/>
            <person name="Chen F."/>
            <person name="Satomi M."/>
            <person name="Nicholson W."/>
            <person name="Kern R."/>
        </authorList>
    </citation>
    <scope>NUCLEOTIDE SEQUENCE [LARGE SCALE GENOMIC DNA]</scope>
    <source>
        <strain evidence="1 2">FO-92</strain>
    </source>
</reference>
<proteinExistence type="predicted"/>
<organism evidence="1 2">
    <name type="scientific">Niallia nealsonii</name>
    <dbReference type="NCBI Taxonomy" id="115979"/>
    <lineage>
        <taxon>Bacteria</taxon>
        <taxon>Bacillati</taxon>
        <taxon>Bacillota</taxon>
        <taxon>Bacilli</taxon>
        <taxon>Bacillales</taxon>
        <taxon>Bacillaceae</taxon>
        <taxon>Niallia</taxon>
    </lineage>
</organism>
<dbReference type="InterPro" id="IPR036916">
    <property type="entry name" value="Sda_sf"/>
</dbReference>
<dbReference type="RefSeq" id="WP_101177762.1">
    <property type="nucleotide sequence ID" value="NZ_PISE01000029.1"/>
</dbReference>
<name>A0A2N0Z0S6_9BACI</name>
<sequence>MNSLNKLNNEDLVKVYISANKYKLSMEFIDLLETEIYRRNISVNLFQKPLL</sequence>
<accession>A0A2N0Z0S6</accession>
<dbReference type="AlphaFoldDB" id="A0A2N0Z0S6"/>
<comment type="caution">
    <text evidence="1">The sequence shown here is derived from an EMBL/GenBank/DDBJ whole genome shotgun (WGS) entry which is preliminary data.</text>
</comment>
<dbReference type="OrthoDB" id="2933732at2"/>
<dbReference type="InterPro" id="IPR015064">
    <property type="entry name" value="Sda"/>
</dbReference>
<dbReference type="EMBL" id="PISE01000029">
    <property type="protein sequence ID" value="PKG23122.1"/>
    <property type="molecule type" value="Genomic_DNA"/>
</dbReference>
<dbReference type="Pfam" id="PF08970">
    <property type="entry name" value="Sda"/>
    <property type="match status" value="1"/>
</dbReference>
<dbReference type="SUPFAM" id="SSF100985">
    <property type="entry name" value="Sporulation inhibitor Sda"/>
    <property type="match status" value="1"/>
</dbReference>
<dbReference type="Proteomes" id="UP000233375">
    <property type="component" value="Unassembled WGS sequence"/>
</dbReference>
<dbReference type="Gene3D" id="1.10.287.1100">
    <property type="entry name" value="Sporulation inhibitor A"/>
    <property type="match status" value="1"/>
</dbReference>
<evidence type="ECO:0000313" key="1">
    <source>
        <dbReference type="EMBL" id="PKG23122.1"/>
    </source>
</evidence>
<keyword evidence="2" id="KW-1185">Reference proteome</keyword>